<evidence type="ECO:0000313" key="1">
    <source>
        <dbReference type="EMBL" id="MBW92439.1"/>
    </source>
</evidence>
<sequence>MKWLKSKKLMLRRLYVILISIKKSALMTRSIQ</sequence>
<protein>
    <submittedName>
        <fullName evidence="1">Uncharacterized protein</fullName>
    </submittedName>
</protein>
<dbReference type="AlphaFoldDB" id="A0A2P2JG98"/>
<dbReference type="EMBL" id="GGEC01011956">
    <property type="protein sequence ID" value="MBW92439.1"/>
    <property type="molecule type" value="Transcribed_RNA"/>
</dbReference>
<proteinExistence type="predicted"/>
<accession>A0A2P2JG98</accession>
<name>A0A2P2JG98_RHIMU</name>
<reference evidence="1" key="1">
    <citation type="submission" date="2018-02" db="EMBL/GenBank/DDBJ databases">
        <title>Rhizophora mucronata_Transcriptome.</title>
        <authorList>
            <person name="Meera S.P."/>
            <person name="Sreeshan A."/>
            <person name="Augustine A."/>
        </authorList>
    </citation>
    <scope>NUCLEOTIDE SEQUENCE</scope>
    <source>
        <tissue evidence="1">Leaf</tissue>
    </source>
</reference>
<organism evidence="1">
    <name type="scientific">Rhizophora mucronata</name>
    <name type="common">Asiatic mangrove</name>
    <dbReference type="NCBI Taxonomy" id="61149"/>
    <lineage>
        <taxon>Eukaryota</taxon>
        <taxon>Viridiplantae</taxon>
        <taxon>Streptophyta</taxon>
        <taxon>Embryophyta</taxon>
        <taxon>Tracheophyta</taxon>
        <taxon>Spermatophyta</taxon>
        <taxon>Magnoliopsida</taxon>
        <taxon>eudicotyledons</taxon>
        <taxon>Gunneridae</taxon>
        <taxon>Pentapetalae</taxon>
        <taxon>rosids</taxon>
        <taxon>fabids</taxon>
        <taxon>Malpighiales</taxon>
        <taxon>Rhizophoraceae</taxon>
        <taxon>Rhizophora</taxon>
    </lineage>
</organism>